<feature type="binding site" evidence="2">
    <location>
        <position position="8"/>
    </location>
    <ligand>
        <name>Fe cation</name>
        <dbReference type="ChEBI" id="CHEBI:24875"/>
        <label>1</label>
    </ligand>
</feature>
<evidence type="ECO:0000256" key="1">
    <source>
        <dbReference type="PIRSR" id="PIRSR004789-50"/>
    </source>
</evidence>
<evidence type="ECO:0008006" key="5">
    <source>
        <dbReference type="Google" id="ProtNLM"/>
    </source>
</evidence>
<feature type="binding site" evidence="2">
    <location>
        <position position="151"/>
    </location>
    <ligand>
        <name>Fe cation</name>
        <dbReference type="ChEBI" id="CHEBI:24875"/>
        <label>2</label>
    </ligand>
</feature>
<feature type="binding site" evidence="2">
    <location>
        <position position="39"/>
    </location>
    <ligand>
        <name>Fe cation</name>
        <dbReference type="ChEBI" id="CHEBI:24875"/>
        <label>1</label>
    </ligand>
</feature>
<dbReference type="OrthoDB" id="9801109at2"/>
<dbReference type="Gene3D" id="3.60.21.10">
    <property type="match status" value="1"/>
</dbReference>
<feature type="binding site" evidence="2">
    <location>
        <position position="178"/>
    </location>
    <ligand>
        <name>Fe cation</name>
        <dbReference type="ChEBI" id="CHEBI:24875"/>
        <label>1</label>
    </ligand>
</feature>
<dbReference type="InterPro" id="IPR029052">
    <property type="entry name" value="Metallo-depent_PP-like"/>
</dbReference>
<dbReference type="PIRSF" id="PIRSF004789">
    <property type="entry name" value="DR1281"/>
    <property type="match status" value="1"/>
</dbReference>
<keyword evidence="4" id="KW-1185">Reference proteome</keyword>
<dbReference type="PANTHER" id="PTHR36303:SF1">
    <property type="entry name" value="2',3'-CYCLIC-NUCLEOTIDE 2'-PHOSPHODIESTERASE"/>
    <property type="match status" value="1"/>
</dbReference>
<evidence type="ECO:0000313" key="3">
    <source>
        <dbReference type="EMBL" id="TWT33640.1"/>
    </source>
</evidence>
<dbReference type="SUPFAM" id="SSF56300">
    <property type="entry name" value="Metallo-dependent phosphatases"/>
    <property type="match status" value="1"/>
</dbReference>
<feature type="binding site" evidence="2">
    <location>
        <position position="40"/>
    </location>
    <ligand>
        <name>Fe cation</name>
        <dbReference type="ChEBI" id="CHEBI:24875"/>
        <label>1</label>
    </ligand>
</feature>
<evidence type="ECO:0000256" key="2">
    <source>
        <dbReference type="PIRSR" id="PIRSR004789-51"/>
    </source>
</evidence>
<gene>
    <name evidence="3" type="ORF">KOR34_34730</name>
</gene>
<evidence type="ECO:0000313" key="4">
    <source>
        <dbReference type="Proteomes" id="UP000316714"/>
    </source>
</evidence>
<dbReference type="Proteomes" id="UP000316714">
    <property type="component" value="Unassembled WGS sequence"/>
</dbReference>
<dbReference type="AlphaFoldDB" id="A0A5C5V6B8"/>
<keyword evidence="2" id="KW-0479">Metal-binding</keyword>
<reference evidence="3 4" key="1">
    <citation type="submission" date="2019-02" db="EMBL/GenBank/DDBJ databases">
        <title>Deep-cultivation of Planctomycetes and their phenomic and genomic characterization uncovers novel biology.</title>
        <authorList>
            <person name="Wiegand S."/>
            <person name="Jogler M."/>
            <person name="Boedeker C."/>
            <person name="Pinto D."/>
            <person name="Vollmers J."/>
            <person name="Rivas-Marin E."/>
            <person name="Kohn T."/>
            <person name="Peeters S.H."/>
            <person name="Heuer A."/>
            <person name="Rast P."/>
            <person name="Oberbeckmann S."/>
            <person name="Bunk B."/>
            <person name="Jeske O."/>
            <person name="Meyerdierks A."/>
            <person name="Storesund J.E."/>
            <person name="Kallscheuer N."/>
            <person name="Luecker S."/>
            <person name="Lage O.M."/>
            <person name="Pohl T."/>
            <person name="Merkel B.J."/>
            <person name="Hornburger P."/>
            <person name="Mueller R.-W."/>
            <person name="Bruemmer F."/>
            <person name="Labrenz M."/>
            <person name="Spormann A.M."/>
            <person name="Op Den Camp H."/>
            <person name="Overmann J."/>
            <person name="Amann R."/>
            <person name="Jetten M.S.M."/>
            <person name="Mascher T."/>
            <person name="Medema M.H."/>
            <person name="Devos D.P."/>
            <person name="Kaster A.-K."/>
            <person name="Ovreas L."/>
            <person name="Rohde M."/>
            <person name="Galperin M.Y."/>
            <person name="Jogler C."/>
        </authorList>
    </citation>
    <scope>NUCLEOTIDE SEQUENCE [LARGE SCALE GENOMIC DNA]</scope>
    <source>
        <strain evidence="3 4">KOR34</strain>
    </source>
</reference>
<name>A0A5C5V6B8_9BACT</name>
<feature type="binding site" evidence="2">
    <location>
        <position position="67"/>
    </location>
    <ligand>
        <name>Fe cation</name>
        <dbReference type="ChEBI" id="CHEBI:24875"/>
        <label>2</label>
    </ligand>
</feature>
<organism evidence="3 4">
    <name type="scientific">Posidoniimonas corsicana</name>
    <dbReference type="NCBI Taxonomy" id="1938618"/>
    <lineage>
        <taxon>Bacteria</taxon>
        <taxon>Pseudomonadati</taxon>
        <taxon>Planctomycetota</taxon>
        <taxon>Planctomycetia</taxon>
        <taxon>Pirellulales</taxon>
        <taxon>Lacipirellulaceae</taxon>
        <taxon>Posidoniimonas</taxon>
    </lineage>
</organism>
<dbReference type="PANTHER" id="PTHR36303">
    <property type="entry name" value="2',3'-CYCLIC-NUCLEOTIDE 2'-PHOSPHODIESTERASE"/>
    <property type="match status" value="1"/>
</dbReference>
<protein>
    <recommendedName>
        <fullName evidence="5">Calcineurin-like phosphoesterase</fullName>
    </recommendedName>
</protein>
<dbReference type="InterPro" id="IPR005235">
    <property type="entry name" value="YmdB-like"/>
</dbReference>
<feature type="active site" description="Proton donor" evidence="1">
    <location>
        <position position="68"/>
    </location>
</feature>
<feature type="binding site" evidence="2">
    <location>
        <position position="39"/>
    </location>
    <ligand>
        <name>Fe cation</name>
        <dbReference type="ChEBI" id="CHEBI:24875"/>
        <label>2</label>
    </ligand>
</feature>
<feature type="binding site" evidence="2">
    <location>
        <position position="176"/>
    </location>
    <ligand>
        <name>Fe cation</name>
        <dbReference type="ChEBI" id="CHEBI:24875"/>
        <label>2</label>
    </ligand>
</feature>
<dbReference type="EMBL" id="SIHJ01000002">
    <property type="protein sequence ID" value="TWT33640.1"/>
    <property type="molecule type" value="Genomic_DNA"/>
</dbReference>
<sequence>MNLLFIGDIVGEPGRAIVSQAVRGLVAEERIDLVIANAENAAGGSGLTPELYKDIIGAGVDAITLGDHLYRRKQIYKILEARDNIVRPVNLPAEAIGRRWAVVRTKSGVSVGVCCALGQLFMKPVDTPWRAVDDALAQMPSDVKVRLVDFHAEATSEMQVMGRYLDGRVSAVLGTHTHVATSDEQVLPGGTAFQCDVGMTGPHESIIGRRVDRVLETTLTGLPSPFDVATGDVRLNGAVVEVNPDSGRAVAIRRLCVDEERAAQLAKDYPAG</sequence>
<dbReference type="Pfam" id="PF13277">
    <property type="entry name" value="YmdB"/>
    <property type="match status" value="1"/>
</dbReference>
<dbReference type="GO" id="GO:0004113">
    <property type="term" value="F:2',3'-cyclic-nucleotide 3'-phosphodiesterase activity"/>
    <property type="evidence" value="ECO:0007669"/>
    <property type="project" value="TreeGrafter"/>
</dbReference>
<proteinExistence type="predicted"/>
<dbReference type="GO" id="GO:0046872">
    <property type="term" value="F:metal ion binding"/>
    <property type="evidence" value="ECO:0007669"/>
    <property type="project" value="UniProtKB-KW"/>
</dbReference>
<comment type="caution">
    <text evidence="3">The sequence shown here is derived from an EMBL/GenBank/DDBJ whole genome shotgun (WGS) entry which is preliminary data.</text>
</comment>
<dbReference type="RefSeq" id="WP_146566426.1">
    <property type="nucleotide sequence ID" value="NZ_SIHJ01000002.1"/>
</dbReference>
<accession>A0A5C5V6B8</accession>